<keyword evidence="2" id="KW-0472">Membrane</keyword>
<feature type="transmembrane region" description="Helical" evidence="2">
    <location>
        <begin position="35"/>
        <end position="56"/>
    </location>
</feature>
<feature type="compositionally biased region" description="Basic and acidic residues" evidence="1">
    <location>
        <begin position="84"/>
        <end position="96"/>
    </location>
</feature>
<feature type="transmembrane region" description="Helical" evidence="2">
    <location>
        <begin position="5"/>
        <end position="23"/>
    </location>
</feature>
<accession>A0A087BFL0</accession>
<keyword evidence="2" id="KW-0812">Transmembrane</keyword>
<reference evidence="3 4" key="1">
    <citation type="submission" date="2014-03" db="EMBL/GenBank/DDBJ databases">
        <title>Genomics of Bifidobacteria.</title>
        <authorList>
            <person name="Ventura M."/>
            <person name="Milani C."/>
            <person name="Lugli G.A."/>
        </authorList>
    </citation>
    <scope>NUCLEOTIDE SEQUENCE [LARGE SCALE GENOMIC DNA]</scope>
    <source>
        <strain evidence="3 4">LMG 21814</strain>
    </source>
</reference>
<comment type="caution">
    <text evidence="3">The sequence shown here is derived from an EMBL/GenBank/DDBJ whole genome shotgun (WGS) entry which is preliminary data.</text>
</comment>
<gene>
    <name evidence="3" type="ORF">BLSS_0111</name>
</gene>
<organism evidence="3 4">
    <name type="scientific">Bifidobacterium longum subsp. suis</name>
    <dbReference type="NCBI Taxonomy" id="1695"/>
    <lineage>
        <taxon>Bacteria</taxon>
        <taxon>Bacillati</taxon>
        <taxon>Actinomycetota</taxon>
        <taxon>Actinomycetes</taxon>
        <taxon>Bifidobacteriales</taxon>
        <taxon>Bifidobacteriaceae</taxon>
        <taxon>Bifidobacterium</taxon>
    </lineage>
</organism>
<feature type="region of interest" description="Disordered" evidence="1">
    <location>
        <begin position="77"/>
        <end position="96"/>
    </location>
</feature>
<evidence type="ECO:0000256" key="2">
    <source>
        <dbReference type="SAM" id="Phobius"/>
    </source>
</evidence>
<evidence type="ECO:0000313" key="3">
    <source>
        <dbReference type="EMBL" id="KFI69810.1"/>
    </source>
</evidence>
<proteinExistence type="predicted"/>
<dbReference type="EMBL" id="JGZA01000015">
    <property type="protein sequence ID" value="KFI69810.1"/>
    <property type="molecule type" value="Genomic_DNA"/>
</dbReference>
<protein>
    <submittedName>
        <fullName evidence="3">Uncharacterized protein</fullName>
    </submittedName>
</protein>
<dbReference type="AlphaFoldDB" id="A0A087BFL0"/>
<keyword evidence="2" id="KW-1133">Transmembrane helix</keyword>
<name>A0A087BFL0_BIFLN</name>
<dbReference type="Proteomes" id="UP000029024">
    <property type="component" value="Unassembled WGS sequence"/>
</dbReference>
<evidence type="ECO:0000313" key="4">
    <source>
        <dbReference type="Proteomes" id="UP000029024"/>
    </source>
</evidence>
<sequence>MRAYGFGFCVIEGGFIVLIALNWGEGDALRGVLLAWLAVHIFLSLPIIAAIPESILGHIYERKGRAQLAAWRAANDRSSAASEAMERKETDHGSEQ</sequence>
<evidence type="ECO:0000256" key="1">
    <source>
        <dbReference type="SAM" id="MobiDB-lite"/>
    </source>
</evidence>